<gene>
    <name evidence="2" type="ORF">SAMN05421743_101395</name>
</gene>
<keyword evidence="1" id="KW-1133">Transmembrane helix</keyword>
<keyword evidence="1" id="KW-0812">Transmembrane</keyword>
<dbReference type="EMBL" id="FNQR01000001">
    <property type="protein sequence ID" value="SDZ84426.1"/>
    <property type="molecule type" value="Genomic_DNA"/>
</dbReference>
<evidence type="ECO:0000256" key="1">
    <source>
        <dbReference type="SAM" id="Phobius"/>
    </source>
</evidence>
<name>A0A1H3WBE0_9BACI</name>
<keyword evidence="3" id="KW-1185">Reference proteome</keyword>
<keyword evidence="1" id="KW-0472">Membrane</keyword>
<dbReference type="RefSeq" id="WP_093041709.1">
    <property type="nucleotide sequence ID" value="NZ_FNQR01000001.1"/>
</dbReference>
<organism evidence="2 3">
    <name type="scientific">Thalassobacillus cyri</name>
    <dbReference type="NCBI Taxonomy" id="571932"/>
    <lineage>
        <taxon>Bacteria</taxon>
        <taxon>Bacillati</taxon>
        <taxon>Bacillota</taxon>
        <taxon>Bacilli</taxon>
        <taxon>Bacillales</taxon>
        <taxon>Bacillaceae</taxon>
        <taxon>Thalassobacillus</taxon>
    </lineage>
</organism>
<feature type="transmembrane region" description="Helical" evidence="1">
    <location>
        <begin position="66"/>
        <end position="89"/>
    </location>
</feature>
<evidence type="ECO:0000313" key="2">
    <source>
        <dbReference type="EMBL" id="SDZ84426.1"/>
    </source>
</evidence>
<sequence>MPASILASLLVTIIFEMSYVYNWWTVQKAIAQWGHITSIPLVYGAFLIGTIWILRYTFDKGFKFYIIANAIVDAIYAFIGLNILIYLGIYRLENMGNLGDILFNDLFGANCVSLSKMARHNYEKRVRKKVMIF</sequence>
<accession>A0A1H3WBE0</accession>
<dbReference type="AlphaFoldDB" id="A0A1H3WBE0"/>
<proteinExistence type="predicted"/>
<feature type="transmembrane region" description="Helical" evidence="1">
    <location>
        <begin position="32"/>
        <end position="54"/>
    </location>
</feature>
<dbReference type="OrthoDB" id="1683771at2"/>
<reference evidence="2 3" key="1">
    <citation type="submission" date="2016-10" db="EMBL/GenBank/DDBJ databases">
        <authorList>
            <person name="de Groot N.N."/>
        </authorList>
    </citation>
    <scope>NUCLEOTIDE SEQUENCE [LARGE SCALE GENOMIC DNA]</scope>
    <source>
        <strain evidence="2 3">CCM7597</strain>
    </source>
</reference>
<dbReference type="Proteomes" id="UP000198584">
    <property type="component" value="Unassembled WGS sequence"/>
</dbReference>
<evidence type="ECO:0000313" key="3">
    <source>
        <dbReference type="Proteomes" id="UP000198584"/>
    </source>
</evidence>
<protein>
    <submittedName>
        <fullName evidence="2">Uncharacterized protein</fullName>
    </submittedName>
</protein>